<protein>
    <submittedName>
        <fullName evidence="1">Uncharacterized protein</fullName>
    </submittedName>
</protein>
<organism evidence="1 2">
    <name type="scientific">Rhizobium etli bv. mimosae str. IE4771</name>
    <dbReference type="NCBI Taxonomy" id="1432050"/>
    <lineage>
        <taxon>Bacteria</taxon>
        <taxon>Pseudomonadati</taxon>
        <taxon>Pseudomonadota</taxon>
        <taxon>Alphaproteobacteria</taxon>
        <taxon>Hyphomicrobiales</taxon>
        <taxon>Rhizobiaceae</taxon>
        <taxon>Rhizobium/Agrobacterium group</taxon>
        <taxon>Rhizobium</taxon>
    </lineage>
</organism>
<dbReference type="Proteomes" id="UP000027180">
    <property type="component" value="Plasmid pRetIE4771e"/>
</dbReference>
<proteinExistence type="predicted"/>
<dbReference type="EMBL" id="CP006991">
    <property type="protein sequence ID" value="AIC31438.1"/>
    <property type="molecule type" value="Genomic_DNA"/>
</dbReference>
<reference evidence="1 2" key="1">
    <citation type="submission" date="2013-12" db="EMBL/GenBank/DDBJ databases">
        <title>Complete genome sequence of Rhizobium etli bv. mimosae IE4771.</title>
        <authorList>
            <person name="Bustos P."/>
            <person name="Santamaria R.I."/>
            <person name="Lozano L."/>
            <person name="Ormeno-Orrillo E."/>
            <person name="Rogel M.A."/>
            <person name="Romero D."/>
            <person name="Cevallos M.A."/>
            <person name="Martinez-Romero E."/>
            <person name="Gonzalez V."/>
        </authorList>
    </citation>
    <scope>NUCLEOTIDE SEQUENCE [LARGE SCALE GENOMIC DNA]</scope>
    <source>
        <strain evidence="1 2">IE4771</strain>
        <plasmid evidence="2">Plasmid pRetIE4771e</plasmid>
    </source>
</reference>
<keyword evidence="1" id="KW-0614">Plasmid</keyword>
<gene>
    <name evidence="1" type="ORF">IE4771_PE00212</name>
</gene>
<sequence>MACENEAQFGADPLSGEPRAISDVFRRGEFDMHLVQLFIPATPRASIDFEDFVASVQREMTERFGGATAYLSSPAKGLWSKDRNIEEDEIVVIEVMTDDLDRNWWHQYRRKLGHMLNQDELLVRALPVEKL</sequence>
<evidence type="ECO:0000313" key="2">
    <source>
        <dbReference type="Proteomes" id="UP000027180"/>
    </source>
</evidence>
<dbReference type="AlphaFoldDB" id="A0A060I8Z7"/>
<accession>A0A060I8Z7</accession>
<evidence type="ECO:0000313" key="1">
    <source>
        <dbReference type="EMBL" id="AIC31438.1"/>
    </source>
</evidence>
<dbReference type="HOGENOM" id="CLU_153885_0_0_5"/>
<name>A0A060I8Z7_RHIET</name>
<geneLocation type="plasmid" evidence="1 2">
    <name>pRetIE4771e</name>
</geneLocation>
<dbReference type="KEGG" id="rei:IE4771_PE00212"/>